<dbReference type="PANTHER" id="PTHR34819:SF3">
    <property type="entry name" value="CELL SURFACE PROTEIN"/>
    <property type="match status" value="1"/>
</dbReference>
<dbReference type="STRING" id="1089455.MOPEL_073_01520"/>
<proteinExistence type="predicted"/>
<dbReference type="EMBL" id="BAFE01000052">
    <property type="protein sequence ID" value="GAB48511.1"/>
    <property type="molecule type" value="Genomic_DNA"/>
</dbReference>
<evidence type="ECO:0000313" key="5">
    <source>
        <dbReference type="Proteomes" id="UP000004367"/>
    </source>
</evidence>
<feature type="region of interest" description="Disordered" evidence="1">
    <location>
        <begin position="677"/>
        <end position="773"/>
    </location>
</feature>
<dbReference type="Proteomes" id="UP000004367">
    <property type="component" value="Unassembled WGS sequence"/>
</dbReference>
<dbReference type="PANTHER" id="PTHR34819">
    <property type="entry name" value="LARGE CYSTEINE-RICH PERIPLASMIC PROTEIN OMCB"/>
    <property type="match status" value="1"/>
</dbReference>
<dbReference type="InterPro" id="IPR051172">
    <property type="entry name" value="Chlamydia_OmcB"/>
</dbReference>
<evidence type="ECO:0000313" key="4">
    <source>
        <dbReference type="EMBL" id="GAB48511.1"/>
    </source>
</evidence>
<dbReference type="OrthoDB" id="134475at2"/>
<feature type="domain" description="DUF11" evidence="2">
    <location>
        <begin position="463"/>
        <end position="594"/>
    </location>
</feature>
<reference evidence="4 5" key="1">
    <citation type="submission" date="2012-02" db="EMBL/GenBank/DDBJ databases">
        <title>Whole genome shotgun sequence of Mobilicoccus pelagius NBRC 104925.</title>
        <authorList>
            <person name="Yoshida Y."/>
            <person name="Hosoyama A."/>
            <person name="Tsuchikane K."/>
            <person name="Katsumata H."/>
            <person name="Yamazaki S."/>
            <person name="Fujita N."/>
        </authorList>
    </citation>
    <scope>NUCLEOTIDE SEQUENCE [LARGE SCALE GENOMIC DNA]</scope>
    <source>
        <strain evidence="4 5">NBRC 104925</strain>
    </source>
</reference>
<accession>H5US03</accession>
<dbReference type="eggNOG" id="COG3386">
    <property type="taxonomic scope" value="Bacteria"/>
</dbReference>
<evidence type="ECO:0000259" key="2">
    <source>
        <dbReference type="Pfam" id="PF01345"/>
    </source>
</evidence>
<dbReference type="Pfam" id="PF01345">
    <property type="entry name" value="DUF11"/>
    <property type="match status" value="1"/>
</dbReference>
<feature type="compositionally biased region" description="Polar residues" evidence="1">
    <location>
        <begin position="752"/>
        <end position="765"/>
    </location>
</feature>
<dbReference type="InterPro" id="IPR055354">
    <property type="entry name" value="DUF7507"/>
</dbReference>
<dbReference type="AlphaFoldDB" id="H5US03"/>
<feature type="domain" description="DUF7507" evidence="3">
    <location>
        <begin position="609"/>
        <end position="653"/>
    </location>
</feature>
<evidence type="ECO:0000259" key="3">
    <source>
        <dbReference type="Pfam" id="PF24346"/>
    </source>
</evidence>
<dbReference type="Pfam" id="PF24346">
    <property type="entry name" value="DUF7507"/>
    <property type="match status" value="1"/>
</dbReference>
<feature type="compositionally biased region" description="Pro residues" evidence="1">
    <location>
        <begin position="700"/>
        <end position="723"/>
    </location>
</feature>
<feature type="compositionally biased region" description="Low complexity" evidence="1">
    <location>
        <begin position="724"/>
        <end position="751"/>
    </location>
</feature>
<gene>
    <name evidence="4" type="ORF">MOPEL_073_01520</name>
</gene>
<dbReference type="InterPro" id="IPR047589">
    <property type="entry name" value="DUF11_rpt"/>
</dbReference>
<protein>
    <submittedName>
        <fullName evidence="4">Uncharacterized protein</fullName>
    </submittedName>
</protein>
<organism evidence="4 5">
    <name type="scientific">Mobilicoccus pelagius NBRC 104925</name>
    <dbReference type="NCBI Taxonomy" id="1089455"/>
    <lineage>
        <taxon>Bacteria</taxon>
        <taxon>Bacillati</taxon>
        <taxon>Actinomycetota</taxon>
        <taxon>Actinomycetes</taxon>
        <taxon>Micrococcales</taxon>
        <taxon>Dermatophilaceae</taxon>
        <taxon>Mobilicoccus</taxon>
    </lineage>
</organism>
<name>H5US03_9MICO</name>
<dbReference type="RefSeq" id="WP_009482409.1">
    <property type="nucleotide sequence ID" value="NZ_BAFE01000052.1"/>
</dbReference>
<evidence type="ECO:0000256" key="1">
    <source>
        <dbReference type="SAM" id="MobiDB-lite"/>
    </source>
</evidence>
<comment type="caution">
    <text evidence="4">The sequence shown here is derived from an EMBL/GenBank/DDBJ whole genome shotgun (WGS) entry which is preliminary data.</text>
</comment>
<feature type="compositionally biased region" description="Polar residues" evidence="1">
    <location>
        <begin position="686"/>
        <end position="697"/>
    </location>
</feature>
<dbReference type="InterPro" id="IPR001434">
    <property type="entry name" value="OmcB-like_DUF11"/>
</dbReference>
<dbReference type="NCBIfam" id="TIGR01451">
    <property type="entry name" value="B_ant_repeat"/>
    <property type="match status" value="2"/>
</dbReference>
<sequence length="773" mass="78486">MSGRPWTQRGRFVVPRVLPRWGAFLLALVLVALTVQVGIGVLSSGAPAQAATPVAGRGTSTDDRITLTVTSSANALPATGSTVTLTYVVNNPTFEPAYYRSLTDSACSTPGYTPQSGLQNDGSRWWIPAGGTATFTCGFLVTQDTTSTATAVFDTATDATSAYTQSTAVATTTIAVADDPCKTIWYSAENTQTSIPIGGTIGTVSTTAGTPPYAQAMKFGEITGADGSTGSSAFAIDPSSASSSTTPNRAYFIGQRNGTLLGLYSLDLGTRTARKVASSSPATTTYRLTADKSGTVWSWATDNSLYSLAKGSTQWVRHPISAITDVRGQTLSTASLQSGDLAVGGNGNLWLLGADQTTRRTYLIVIPAAQTASTSGIRATLVGQMTSPSNGGFYNGIDFGSDGHLYASTGPNATSNPAASTSTNQLYDVDMATGKSMLVSSASPANVGSVGDLGSCALPRSELRVLKTVSTATPSVKAGDLVTYTVRVANLGKLASVGATLTDAIPANTTYVANSTTLNGVAVADAAGAMPYSVSPATEVHSAGANPGVVAAGATATVRFTVKVNDPLDPAVTRISNQATVVDVSERVRSDDPNVPGDGDATTVPIAEAGIAVTKSADTTRITGSGDVTYTFVVTNTGNEPLARVRLTDAVTSNRGDGTGRSYAPLAGTACAAPTLNAGSDGNGNGLSTSGNAGSTRAPNPSPGPPVTPTPGPCTTWPPPPASAPSAASPSRLRRTGSTSRSTGNRPRSTSARTRVPSSVPTPRTASWMPGTP</sequence>
<keyword evidence="5" id="KW-1185">Reference proteome</keyword>